<dbReference type="InterPro" id="IPR000172">
    <property type="entry name" value="GMC_OxRdtase_N"/>
</dbReference>
<evidence type="ECO:0000256" key="3">
    <source>
        <dbReference type="ARBA" id="ARBA00022827"/>
    </source>
</evidence>
<dbReference type="PANTHER" id="PTHR46056">
    <property type="entry name" value="LONG-CHAIN-ALCOHOL OXIDASE"/>
    <property type="match status" value="1"/>
</dbReference>
<accession>A0ABN1L423</accession>
<keyword evidence="2" id="KW-0285">Flavoprotein</keyword>
<evidence type="ECO:0000259" key="6">
    <source>
        <dbReference type="Pfam" id="PF05199"/>
    </source>
</evidence>
<evidence type="ECO:0000256" key="1">
    <source>
        <dbReference type="ARBA" id="ARBA00010790"/>
    </source>
</evidence>
<evidence type="ECO:0000256" key="4">
    <source>
        <dbReference type="ARBA" id="ARBA00023002"/>
    </source>
</evidence>
<feature type="domain" description="Glucose-methanol-choline oxidoreductase C-terminal" evidence="6">
    <location>
        <begin position="451"/>
        <end position="569"/>
    </location>
</feature>
<dbReference type="SUPFAM" id="SSF54373">
    <property type="entry name" value="FAD-linked reductases, C-terminal domain"/>
    <property type="match status" value="1"/>
</dbReference>
<dbReference type="InterPro" id="IPR036188">
    <property type="entry name" value="FAD/NAD-bd_sf"/>
</dbReference>
<keyword evidence="4" id="KW-0560">Oxidoreductase</keyword>
<name>A0ABN1L423_9GAMM</name>
<dbReference type="RefSeq" id="WP_343815185.1">
    <property type="nucleotide sequence ID" value="NZ_BAAAFA010000002.1"/>
</dbReference>
<sequence length="584" mass="63893">MTTSQTNNLSADICIIGSGAGASPIAYSLANAGAKVLVLEKGPWLTEKEFFKDELAISVHDAYNPKLSDEEHVIEEEYETSDGVSFWQGEKTSDSGWSWWNGNVVGGSSNFMSGYFHRLKPIDFRLKTEFGDIEGANVADWPISYEELEPYYAMVERIVGVSGRVVDHPHQEPRSADFPYPPVAESPISSWIDQAANNIGYHAIPVPRAILSRPAMGRRSCEYSGYCSSYGCSSGAKGSGRAALLNHAVASGNCTIKPNSKVFHIATNSQGEISGVHYYDSQGREKIATAKIYVVACQAVETSRLLLASKGDKFPQGLANNNGQVGKNLLFSGGGTGQGDFIYNELTPEKVADLKTVGPFINRALQDWYQINDKKFAASQQGIGKAGTAKGGTIDFLFHQNPIARARGTQWGEDEQGNSQLLWGEALKQSMRSEFTRYKTLRFEVFNDWLPNDNCFVSLDENTTDQWGDPVANVRIGYHQHDLEVGSYLAEKAEKLLAELGAKNISSSVSGSPATNLMAGGCRFGNDPQTSVLNKHCQAHEVSNLYVTDGSFMPTGGSVPYTFTIYANAFRVAEHIKSQWQHYS</sequence>
<evidence type="ECO:0000313" key="7">
    <source>
        <dbReference type="EMBL" id="GAA0812959.1"/>
    </source>
</evidence>
<evidence type="ECO:0000259" key="5">
    <source>
        <dbReference type="Pfam" id="PF00732"/>
    </source>
</evidence>
<dbReference type="EMBL" id="BAAAFA010000002">
    <property type="protein sequence ID" value="GAA0812959.1"/>
    <property type="molecule type" value="Genomic_DNA"/>
</dbReference>
<dbReference type="Proteomes" id="UP001500021">
    <property type="component" value="Unassembled WGS sequence"/>
</dbReference>
<gene>
    <name evidence="7" type="ORF">GCM10009111_07610</name>
</gene>
<evidence type="ECO:0000256" key="2">
    <source>
        <dbReference type="ARBA" id="ARBA00022630"/>
    </source>
</evidence>
<protein>
    <submittedName>
        <fullName evidence="7">GMC family oxidoreductase</fullName>
    </submittedName>
</protein>
<comment type="caution">
    <text evidence="7">The sequence shown here is derived from an EMBL/GenBank/DDBJ whole genome shotgun (WGS) entry which is preliminary data.</text>
</comment>
<proteinExistence type="inferred from homology"/>
<dbReference type="InterPro" id="IPR007867">
    <property type="entry name" value="GMC_OxRtase_C"/>
</dbReference>
<reference evidence="7 8" key="1">
    <citation type="journal article" date="2019" name="Int. J. Syst. Evol. Microbiol.">
        <title>The Global Catalogue of Microorganisms (GCM) 10K type strain sequencing project: providing services to taxonomists for standard genome sequencing and annotation.</title>
        <authorList>
            <consortium name="The Broad Institute Genomics Platform"/>
            <consortium name="The Broad Institute Genome Sequencing Center for Infectious Disease"/>
            <person name="Wu L."/>
            <person name="Ma J."/>
        </authorList>
    </citation>
    <scope>NUCLEOTIDE SEQUENCE [LARGE SCALE GENOMIC DNA]</scope>
    <source>
        <strain evidence="7 8">JCM 15608</strain>
    </source>
</reference>
<dbReference type="Pfam" id="PF00732">
    <property type="entry name" value="GMC_oxred_N"/>
    <property type="match status" value="1"/>
</dbReference>
<keyword evidence="3" id="KW-0274">FAD</keyword>
<dbReference type="PANTHER" id="PTHR46056:SF12">
    <property type="entry name" value="LONG-CHAIN-ALCOHOL OXIDASE"/>
    <property type="match status" value="1"/>
</dbReference>
<comment type="similarity">
    <text evidence="1">Belongs to the GMC oxidoreductase family.</text>
</comment>
<dbReference type="Pfam" id="PF05199">
    <property type="entry name" value="GMC_oxred_C"/>
    <property type="match status" value="1"/>
</dbReference>
<organism evidence="7 8">
    <name type="scientific">Colwellia asteriadis</name>
    <dbReference type="NCBI Taxonomy" id="517723"/>
    <lineage>
        <taxon>Bacteria</taxon>
        <taxon>Pseudomonadati</taxon>
        <taxon>Pseudomonadota</taxon>
        <taxon>Gammaproteobacteria</taxon>
        <taxon>Alteromonadales</taxon>
        <taxon>Colwelliaceae</taxon>
        <taxon>Colwellia</taxon>
    </lineage>
</organism>
<evidence type="ECO:0000313" key="8">
    <source>
        <dbReference type="Proteomes" id="UP001500021"/>
    </source>
</evidence>
<dbReference type="SUPFAM" id="SSF51905">
    <property type="entry name" value="FAD/NAD(P)-binding domain"/>
    <property type="match status" value="1"/>
</dbReference>
<dbReference type="Gene3D" id="3.50.50.60">
    <property type="entry name" value="FAD/NAD(P)-binding domain"/>
    <property type="match status" value="2"/>
</dbReference>
<feature type="domain" description="Glucose-methanol-choline oxidoreductase N-terminal" evidence="5">
    <location>
        <begin position="101"/>
        <end position="329"/>
    </location>
</feature>
<keyword evidence="8" id="KW-1185">Reference proteome</keyword>